<dbReference type="AlphaFoldDB" id="A0AAV4WC06"/>
<feature type="region of interest" description="Disordered" evidence="1">
    <location>
        <begin position="174"/>
        <end position="215"/>
    </location>
</feature>
<protein>
    <submittedName>
        <fullName evidence="3">Uncharacterized protein</fullName>
    </submittedName>
</protein>
<accession>A0AAV4WC06</accession>
<evidence type="ECO:0000256" key="1">
    <source>
        <dbReference type="SAM" id="MobiDB-lite"/>
    </source>
</evidence>
<proteinExistence type="predicted"/>
<feature type="transmembrane region" description="Helical" evidence="2">
    <location>
        <begin position="12"/>
        <end position="32"/>
    </location>
</feature>
<feature type="compositionally biased region" description="Basic and acidic residues" evidence="1">
    <location>
        <begin position="239"/>
        <end position="250"/>
    </location>
</feature>
<keyword evidence="4" id="KW-1185">Reference proteome</keyword>
<evidence type="ECO:0000313" key="4">
    <source>
        <dbReference type="Proteomes" id="UP001054837"/>
    </source>
</evidence>
<keyword evidence="2" id="KW-0472">Membrane</keyword>
<gene>
    <name evidence="3" type="ORF">CDAR_19461</name>
</gene>
<dbReference type="EMBL" id="BPLQ01014490">
    <property type="protein sequence ID" value="GIY80287.1"/>
    <property type="molecule type" value="Genomic_DNA"/>
</dbReference>
<reference evidence="3 4" key="1">
    <citation type="submission" date="2021-06" db="EMBL/GenBank/DDBJ databases">
        <title>Caerostris darwini draft genome.</title>
        <authorList>
            <person name="Kono N."/>
            <person name="Arakawa K."/>
        </authorList>
    </citation>
    <scope>NUCLEOTIDE SEQUENCE [LARGE SCALE GENOMIC DNA]</scope>
</reference>
<keyword evidence="2" id="KW-0812">Transmembrane</keyword>
<feature type="region of interest" description="Disordered" evidence="1">
    <location>
        <begin position="239"/>
        <end position="277"/>
    </location>
</feature>
<evidence type="ECO:0000256" key="2">
    <source>
        <dbReference type="SAM" id="Phobius"/>
    </source>
</evidence>
<sequence>MAGNRKKSNSSYYWSIIGLLALLLPIVTTLIICVQDYKVYSKELALFGVLAGIVAVCLVFIVLAIVLSTYFDEPLEESGHAQQDLYKDPDSNNSIKYLRSVLGSLEKVDLRSDINPEIQEVVDFMRAKVFPRGPNRDTKVFPFKLPQSDIPYVDESPSSTGKIPRIYVTPVKVEVPAKDAQSRPDGTAPSTDSLSSGESELDRSEQVESEEENRRKKIIGSTDYLFLLSLIDYGMKEKTVSKPAADKNDSDTDTADENPDKQDTSTKECKLVEKKDV</sequence>
<evidence type="ECO:0000313" key="3">
    <source>
        <dbReference type="EMBL" id="GIY80287.1"/>
    </source>
</evidence>
<organism evidence="3 4">
    <name type="scientific">Caerostris darwini</name>
    <dbReference type="NCBI Taxonomy" id="1538125"/>
    <lineage>
        <taxon>Eukaryota</taxon>
        <taxon>Metazoa</taxon>
        <taxon>Ecdysozoa</taxon>
        <taxon>Arthropoda</taxon>
        <taxon>Chelicerata</taxon>
        <taxon>Arachnida</taxon>
        <taxon>Araneae</taxon>
        <taxon>Araneomorphae</taxon>
        <taxon>Entelegynae</taxon>
        <taxon>Araneoidea</taxon>
        <taxon>Araneidae</taxon>
        <taxon>Caerostris</taxon>
    </lineage>
</organism>
<name>A0AAV4WC06_9ARAC</name>
<feature type="compositionally biased region" description="Basic and acidic residues" evidence="1">
    <location>
        <begin position="258"/>
        <end position="277"/>
    </location>
</feature>
<keyword evidence="2" id="KW-1133">Transmembrane helix</keyword>
<feature type="transmembrane region" description="Helical" evidence="2">
    <location>
        <begin position="44"/>
        <end position="71"/>
    </location>
</feature>
<feature type="compositionally biased region" description="Polar residues" evidence="1">
    <location>
        <begin position="188"/>
        <end position="198"/>
    </location>
</feature>
<comment type="caution">
    <text evidence="3">The sequence shown here is derived from an EMBL/GenBank/DDBJ whole genome shotgun (WGS) entry which is preliminary data.</text>
</comment>
<dbReference type="Proteomes" id="UP001054837">
    <property type="component" value="Unassembled WGS sequence"/>
</dbReference>